<accession>A0A1V4HVW9</accession>
<protein>
    <submittedName>
        <fullName evidence="1">Uncharacterized protein</fullName>
    </submittedName>
</protein>
<organism evidence="1 2">
    <name type="scientific">Nitrobacter vulgaris</name>
    <dbReference type="NCBI Taxonomy" id="29421"/>
    <lineage>
        <taxon>Bacteria</taxon>
        <taxon>Pseudomonadati</taxon>
        <taxon>Pseudomonadota</taxon>
        <taxon>Alphaproteobacteria</taxon>
        <taxon>Hyphomicrobiales</taxon>
        <taxon>Nitrobacteraceae</taxon>
        <taxon>Nitrobacter</taxon>
    </lineage>
</organism>
<dbReference type="OrthoDB" id="9784724at2"/>
<comment type="caution">
    <text evidence="1">The sequence shown here is derived from an EMBL/GenBank/DDBJ whole genome shotgun (WGS) entry which is preliminary data.</text>
</comment>
<gene>
    <name evidence="1" type="ORF">B2M20_14880</name>
</gene>
<dbReference type="Proteomes" id="UP000189940">
    <property type="component" value="Unassembled WGS sequence"/>
</dbReference>
<evidence type="ECO:0000313" key="2">
    <source>
        <dbReference type="Proteomes" id="UP000189940"/>
    </source>
</evidence>
<sequence length="67" mass="7635">MNKIVRAERKGLLDKVPGFANPFGKAIRFSVDARETRRKHFEKSDLKAVVTVAYDSKSRIELTLSEL</sequence>
<proteinExistence type="predicted"/>
<evidence type="ECO:0000313" key="1">
    <source>
        <dbReference type="EMBL" id="OPH82029.1"/>
    </source>
</evidence>
<keyword evidence="2" id="KW-1185">Reference proteome</keyword>
<dbReference type="RefSeq" id="WP_079447814.1">
    <property type="nucleotide sequence ID" value="NZ_MWPQ01000051.1"/>
</dbReference>
<dbReference type="AlphaFoldDB" id="A0A1V4HVW9"/>
<dbReference type="EMBL" id="MWPQ01000051">
    <property type="protein sequence ID" value="OPH82029.1"/>
    <property type="molecule type" value="Genomic_DNA"/>
</dbReference>
<reference evidence="1 2" key="1">
    <citation type="submission" date="2017-02" db="EMBL/GenBank/DDBJ databases">
        <title>Genome sequence of the nitrite-oxidizing bacterium Nitrobacter vulgaris strain Ab1.</title>
        <authorList>
            <person name="Mellbye B.L."/>
            <person name="Davis E.W."/>
            <person name="Spieck E."/>
            <person name="Chang J.H."/>
            <person name="Bottomley P.J."/>
            <person name="Sayavedra-Soto L.A."/>
        </authorList>
    </citation>
    <scope>NUCLEOTIDE SEQUENCE [LARGE SCALE GENOMIC DNA]</scope>
    <source>
        <strain evidence="1 2">Ab1</strain>
    </source>
</reference>
<name>A0A1V4HVW9_NITVU</name>